<dbReference type="InterPro" id="IPR006061">
    <property type="entry name" value="SBP_1_CS"/>
</dbReference>
<sequence length="428" mass="46473">MIKLQKLGIVVGSLMVLAACGNGDTDTNDEVTENGTEGNGETEQLSGTIEVGVGENYTDFIAEIAPAFEEEYGVEVIVTERDMFETLEALTLDGPAGLAPDVILSPYDRIGGLGQQGQLAEITLPSDRNDEIDEQQVTVGGTTYGSPFVIESLVMYYNRDLLDEVPTTFEELEELTEDDRFSFAGEPGTSTAFLANWVDFYNSYGLISGYGGYVFGNDGEDPSDIGLNTPGAVEGIEYAQYWFQEIWPDGMLDVTSAGNFIDDQFIQESAAAIINGPWGANNYVEAGVNFGVAPIPTLPNGNAYEPFAGGKGWVIPSYSENIDAAQAFIDFVNNEENTMLLYTDYTREIPANQNTRNTIIEDGEDELAIAVIEQYNDAVPMPNIPEMAEVWQGAESMMFDAGSGNQTAQEAADNAVEVIKTNIEQIYN</sequence>
<proteinExistence type="inferred from homology"/>
<name>A0ABN0XL56_9LACT</name>
<evidence type="ECO:0000313" key="6">
    <source>
        <dbReference type="EMBL" id="GAA0367017.1"/>
    </source>
</evidence>
<dbReference type="PANTHER" id="PTHR30061:SF50">
    <property type="entry name" value="MALTOSE_MALTODEXTRIN-BINDING PERIPLASMIC PROTEIN"/>
    <property type="match status" value="1"/>
</dbReference>
<feature type="region of interest" description="Disordered" evidence="4">
    <location>
        <begin position="22"/>
        <end position="43"/>
    </location>
</feature>
<dbReference type="Gene3D" id="3.40.190.10">
    <property type="entry name" value="Periplasmic binding protein-like II"/>
    <property type="match status" value="2"/>
</dbReference>
<dbReference type="PROSITE" id="PS51257">
    <property type="entry name" value="PROKAR_LIPOPROTEIN"/>
    <property type="match status" value="1"/>
</dbReference>
<keyword evidence="7" id="KW-1185">Reference proteome</keyword>
<evidence type="ECO:0000313" key="7">
    <source>
        <dbReference type="Proteomes" id="UP001501166"/>
    </source>
</evidence>
<evidence type="ECO:0000256" key="5">
    <source>
        <dbReference type="SAM" id="SignalP"/>
    </source>
</evidence>
<feature type="chain" id="PRO_5045161542" evidence="5">
    <location>
        <begin position="19"/>
        <end position="428"/>
    </location>
</feature>
<dbReference type="InterPro" id="IPR006059">
    <property type="entry name" value="SBP"/>
</dbReference>
<accession>A0ABN0XL56</accession>
<comment type="similarity">
    <text evidence="1">Belongs to the bacterial solute-binding protein 1 family.</text>
</comment>
<gene>
    <name evidence="6" type="ORF">GCM10008932_18780</name>
</gene>
<keyword evidence="2" id="KW-0813">Transport</keyword>
<dbReference type="EMBL" id="BAAACW010000121">
    <property type="protein sequence ID" value="GAA0367017.1"/>
    <property type="molecule type" value="Genomic_DNA"/>
</dbReference>
<protein>
    <submittedName>
        <fullName evidence="6">Extracellular solute-binding protein</fullName>
    </submittedName>
</protein>
<feature type="compositionally biased region" description="Low complexity" evidence="4">
    <location>
        <begin position="33"/>
        <end position="43"/>
    </location>
</feature>
<dbReference type="RefSeq" id="WP_343756027.1">
    <property type="nucleotide sequence ID" value="NZ_BAAACW010000121.1"/>
</dbReference>
<comment type="caution">
    <text evidence="6">The sequence shown here is derived from an EMBL/GenBank/DDBJ whole genome shotgun (WGS) entry which is preliminary data.</text>
</comment>
<dbReference type="SUPFAM" id="SSF53850">
    <property type="entry name" value="Periplasmic binding protein-like II"/>
    <property type="match status" value="1"/>
</dbReference>
<keyword evidence="3 5" id="KW-0732">Signal</keyword>
<dbReference type="PANTHER" id="PTHR30061">
    <property type="entry name" value="MALTOSE-BINDING PERIPLASMIC PROTEIN"/>
    <property type="match status" value="1"/>
</dbReference>
<dbReference type="Proteomes" id="UP001501166">
    <property type="component" value="Unassembled WGS sequence"/>
</dbReference>
<evidence type="ECO:0000256" key="1">
    <source>
        <dbReference type="ARBA" id="ARBA00008520"/>
    </source>
</evidence>
<reference evidence="6 7" key="1">
    <citation type="journal article" date="2019" name="Int. J. Syst. Evol. Microbiol.">
        <title>The Global Catalogue of Microorganisms (GCM) 10K type strain sequencing project: providing services to taxonomists for standard genome sequencing and annotation.</title>
        <authorList>
            <consortium name="The Broad Institute Genomics Platform"/>
            <consortium name="The Broad Institute Genome Sequencing Center for Infectious Disease"/>
            <person name="Wu L."/>
            <person name="Ma J."/>
        </authorList>
    </citation>
    <scope>NUCLEOTIDE SEQUENCE [LARGE SCALE GENOMIC DNA]</scope>
    <source>
        <strain evidence="6 7">JCM 12662</strain>
    </source>
</reference>
<organism evidence="6 7">
    <name type="scientific">Alkalibacterium iburiense</name>
    <dbReference type="NCBI Taxonomy" id="290589"/>
    <lineage>
        <taxon>Bacteria</taxon>
        <taxon>Bacillati</taxon>
        <taxon>Bacillota</taxon>
        <taxon>Bacilli</taxon>
        <taxon>Lactobacillales</taxon>
        <taxon>Carnobacteriaceae</taxon>
        <taxon>Alkalibacterium</taxon>
    </lineage>
</organism>
<evidence type="ECO:0000256" key="4">
    <source>
        <dbReference type="SAM" id="MobiDB-lite"/>
    </source>
</evidence>
<feature type="signal peptide" evidence="5">
    <location>
        <begin position="1"/>
        <end position="18"/>
    </location>
</feature>
<evidence type="ECO:0000256" key="3">
    <source>
        <dbReference type="ARBA" id="ARBA00022729"/>
    </source>
</evidence>
<dbReference type="Pfam" id="PF01547">
    <property type="entry name" value="SBP_bac_1"/>
    <property type="match status" value="1"/>
</dbReference>
<evidence type="ECO:0000256" key="2">
    <source>
        <dbReference type="ARBA" id="ARBA00022448"/>
    </source>
</evidence>
<dbReference type="PROSITE" id="PS01037">
    <property type="entry name" value="SBP_BACTERIAL_1"/>
    <property type="match status" value="1"/>
</dbReference>